<gene>
    <name evidence="1" type="ORF">C2G38_2232884</name>
</gene>
<evidence type="ECO:0000313" key="1">
    <source>
        <dbReference type="EMBL" id="RIB00804.1"/>
    </source>
</evidence>
<keyword evidence="2" id="KW-1185">Reference proteome</keyword>
<dbReference type="Proteomes" id="UP000266673">
    <property type="component" value="Unassembled WGS sequence"/>
</dbReference>
<reference evidence="1 2" key="1">
    <citation type="submission" date="2018-06" db="EMBL/GenBank/DDBJ databases">
        <title>Comparative genomics reveals the genomic features of Rhizophagus irregularis, R. cerebriforme, R. diaphanum and Gigaspora rosea, and their symbiotic lifestyle signature.</title>
        <authorList>
            <person name="Morin E."/>
            <person name="San Clemente H."/>
            <person name="Chen E.C.H."/>
            <person name="De La Providencia I."/>
            <person name="Hainaut M."/>
            <person name="Kuo A."/>
            <person name="Kohler A."/>
            <person name="Murat C."/>
            <person name="Tang N."/>
            <person name="Roy S."/>
            <person name="Loubradou J."/>
            <person name="Henrissat B."/>
            <person name="Grigoriev I.V."/>
            <person name="Corradi N."/>
            <person name="Roux C."/>
            <person name="Martin F.M."/>
        </authorList>
    </citation>
    <scope>NUCLEOTIDE SEQUENCE [LARGE SCALE GENOMIC DNA]</scope>
    <source>
        <strain evidence="1 2">DAOM 194757</strain>
    </source>
</reference>
<accession>A0A397TSP6</accession>
<evidence type="ECO:0000313" key="2">
    <source>
        <dbReference type="Proteomes" id="UP000266673"/>
    </source>
</evidence>
<dbReference type="AlphaFoldDB" id="A0A397TSP6"/>
<comment type="caution">
    <text evidence="1">The sequence shown here is derived from an EMBL/GenBank/DDBJ whole genome shotgun (WGS) entry which is preliminary data.</text>
</comment>
<proteinExistence type="predicted"/>
<dbReference type="EMBL" id="QKWP01003602">
    <property type="protein sequence ID" value="RIB00804.1"/>
    <property type="molecule type" value="Genomic_DNA"/>
</dbReference>
<protein>
    <submittedName>
        <fullName evidence="1">Uncharacterized protein</fullName>
    </submittedName>
</protein>
<sequence length="158" mass="18839">MILGSLESYQGDEHFGSKIVQNGQVDQTLFSLKVLQKISPTYEFYKCAHMTKFNNKLFKLSIWKNLQQKFNFLWWIYDNKNFEAFQDLDRIIKYLNFFLKNINLLIINQFIDLNGKYLSSQETQAHMVDYNNIKNKLANVKRTINNYTKKLSNYLIPS</sequence>
<dbReference type="OrthoDB" id="10615178at2759"/>
<organism evidence="1 2">
    <name type="scientific">Gigaspora rosea</name>
    <dbReference type="NCBI Taxonomy" id="44941"/>
    <lineage>
        <taxon>Eukaryota</taxon>
        <taxon>Fungi</taxon>
        <taxon>Fungi incertae sedis</taxon>
        <taxon>Mucoromycota</taxon>
        <taxon>Glomeromycotina</taxon>
        <taxon>Glomeromycetes</taxon>
        <taxon>Diversisporales</taxon>
        <taxon>Gigasporaceae</taxon>
        <taxon>Gigaspora</taxon>
    </lineage>
</organism>
<name>A0A397TSP6_9GLOM</name>